<name>A0A2P1PVI6_9GAMM</name>
<keyword evidence="1" id="KW-0812">Transmembrane</keyword>
<evidence type="ECO:0000313" key="2">
    <source>
        <dbReference type="EMBL" id="AVP98867.1"/>
    </source>
</evidence>
<protein>
    <recommendedName>
        <fullName evidence="4">Cytochrome oxidase assembly protein</fullName>
    </recommendedName>
</protein>
<evidence type="ECO:0000256" key="1">
    <source>
        <dbReference type="SAM" id="Phobius"/>
    </source>
</evidence>
<dbReference type="OrthoDB" id="9785445at2"/>
<dbReference type="RefSeq" id="WP_106892786.1">
    <property type="nucleotide sequence ID" value="NZ_CP027860.1"/>
</dbReference>
<evidence type="ECO:0008006" key="4">
    <source>
        <dbReference type="Google" id="ProtNLM"/>
    </source>
</evidence>
<reference evidence="2 3" key="2">
    <citation type="submission" date="2018-03" db="EMBL/GenBank/DDBJ databases">
        <authorList>
            <person name="Keele B.F."/>
        </authorList>
    </citation>
    <scope>NUCLEOTIDE SEQUENCE [LARGE SCALE GENOMIC DNA]</scope>
    <source>
        <strain evidence="2 3">D13</strain>
    </source>
</reference>
<proteinExistence type="predicted"/>
<dbReference type="EMBL" id="CP027860">
    <property type="protein sequence ID" value="AVP98867.1"/>
    <property type="molecule type" value="Genomic_DNA"/>
</dbReference>
<dbReference type="KEGG" id="xba:C7S18_17530"/>
<dbReference type="Proteomes" id="UP000241074">
    <property type="component" value="Chromosome"/>
</dbReference>
<accession>A0A2P1PVI6</accession>
<organism evidence="2 3">
    <name type="scientific">Ahniella affigens</name>
    <dbReference type="NCBI Taxonomy" id="2021234"/>
    <lineage>
        <taxon>Bacteria</taxon>
        <taxon>Pseudomonadati</taxon>
        <taxon>Pseudomonadota</taxon>
        <taxon>Gammaproteobacteria</taxon>
        <taxon>Lysobacterales</taxon>
        <taxon>Rhodanobacteraceae</taxon>
        <taxon>Ahniella</taxon>
    </lineage>
</organism>
<keyword evidence="1" id="KW-0472">Membrane</keyword>
<reference evidence="2 3" key="1">
    <citation type="submission" date="2018-03" db="EMBL/GenBank/DDBJ databases">
        <title>Ahniella affigens gen. nov., sp. nov., a gammaproteobacterium isolated from sandy soil near a stream.</title>
        <authorList>
            <person name="Ko Y."/>
            <person name="Kim J.-H."/>
        </authorList>
    </citation>
    <scope>NUCLEOTIDE SEQUENCE [LARGE SCALE GENOMIC DNA]</scope>
    <source>
        <strain evidence="2 3">D13</strain>
    </source>
</reference>
<gene>
    <name evidence="2" type="ORF">C7S18_17530</name>
</gene>
<keyword evidence="3" id="KW-1185">Reference proteome</keyword>
<evidence type="ECO:0000313" key="3">
    <source>
        <dbReference type="Proteomes" id="UP000241074"/>
    </source>
</evidence>
<sequence>MTDSPSSHPHPAAPGGGRRQLLLIVGLFALPMLIAGVLAAIGYMPEGRKAYGEVLTPAKPLPETAITVDGQAFPLATPQWFWTMVVRVPKTCDATCVERLNLIPNLRETLNRRAEKLRFAILDPLPPGVTAFAGLRGVYYLQQFPAELNTGLPQPETDLRLGLVDPSGYFVMRFPEHAELKPVRRDLGKLVL</sequence>
<dbReference type="AlphaFoldDB" id="A0A2P1PVI6"/>
<keyword evidence="1" id="KW-1133">Transmembrane helix</keyword>
<feature type="transmembrane region" description="Helical" evidence="1">
    <location>
        <begin position="20"/>
        <end position="41"/>
    </location>
</feature>